<gene>
    <name evidence="1" type="ORF">COF81_23940</name>
</gene>
<dbReference type="Proteomes" id="UP000221918">
    <property type="component" value="Unassembled WGS sequence"/>
</dbReference>
<name>A0ABD6T8W6_9BACI</name>
<evidence type="ECO:0000313" key="1">
    <source>
        <dbReference type="EMBL" id="PHE90417.1"/>
    </source>
</evidence>
<dbReference type="CDD" id="cd07812">
    <property type="entry name" value="SRPBCC"/>
    <property type="match status" value="1"/>
</dbReference>
<dbReference type="Gene3D" id="3.30.530.20">
    <property type="match status" value="1"/>
</dbReference>
<comment type="caution">
    <text evidence="1">The sequence shown here is derived from an EMBL/GenBank/DDBJ whole genome shotgun (WGS) entry which is preliminary data.</text>
</comment>
<dbReference type="AlphaFoldDB" id="A0ABD6T8W6"/>
<evidence type="ECO:0000313" key="2">
    <source>
        <dbReference type="Proteomes" id="UP000221918"/>
    </source>
</evidence>
<reference evidence="1 2" key="1">
    <citation type="submission" date="2017-09" db="EMBL/GenBank/DDBJ databases">
        <title>Large-scale bioinformatics analysis of Bacillus genomes uncovers conserved roles of natural products in bacterial physiology.</title>
        <authorList>
            <consortium name="Agbiome Team Llc"/>
            <person name="Bleich R.M."/>
            <person name="Grubbs K.J."/>
            <person name="Santa Maria K.C."/>
            <person name="Allen S.E."/>
            <person name="Farag S."/>
            <person name="Shank E.A."/>
            <person name="Bowers A."/>
        </authorList>
    </citation>
    <scope>NUCLEOTIDE SEQUENCE [LARGE SCALE GENOMIC DNA]</scope>
    <source>
        <strain evidence="1 2">AFS037265</strain>
    </source>
</reference>
<dbReference type="InterPro" id="IPR023393">
    <property type="entry name" value="START-like_dom_sf"/>
</dbReference>
<protein>
    <submittedName>
        <fullName evidence="1">SRPBCC family protein</fullName>
    </submittedName>
</protein>
<sequence>MLITFQMDIQAPIEKAFSYLEDPEKQMKWIQGLEGTENITTFNPANPVGTKFKQRLRERGRVQEYEGQVIAYKKNSLLGIQLHLPAFLIEVKYQLEVLTDKSCRLFLTEKIEAKTLFSKIMNFLLRGIIKRTIKKQMILLKQSVEGATVLESAE</sequence>
<dbReference type="InterPro" id="IPR019587">
    <property type="entry name" value="Polyketide_cyclase/dehydratase"/>
</dbReference>
<dbReference type="RefSeq" id="WP_006096815.1">
    <property type="nucleotide sequence ID" value="NZ_JARMBS010000021.1"/>
</dbReference>
<dbReference type="EMBL" id="NUTL01000119">
    <property type="protein sequence ID" value="PHE90417.1"/>
    <property type="molecule type" value="Genomic_DNA"/>
</dbReference>
<accession>A0ABD6T8W6</accession>
<dbReference type="Pfam" id="PF10604">
    <property type="entry name" value="Polyketide_cyc2"/>
    <property type="match status" value="1"/>
</dbReference>
<proteinExistence type="predicted"/>
<organism evidence="1 2">
    <name type="scientific">Bacillus pseudomycoides</name>
    <dbReference type="NCBI Taxonomy" id="64104"/>
    <lineage>
        <taxon>Bacteria</taxon>
        <taxon>Bacillati</taxon>
        <taxon>Bacillota</taxon>
        <taxon>Bacilli</taxon>
        <taxon>Bacillales</taxon>
        <taxon>Bacillaceae</taxon>
        <taxon>Bacillus</taxon>
        <taxon>Bacillus cereus group</taxon>
    </lineage>
</organism>
<dbReference type="GeneID" id="34218936"/>
<dbReference type="SUPFAM" id="SSF55961">
    <property type="entry name" value="Bet v1-like"/>
    <property type="match status" value="1"/>
</dbReference>